<keyword evidence="5" id="KW-0274">FAD</keyword>
<dbReference type="InterPro" id="IPR006076">
    <property type="entry name" value="FAD-dep_OxRdtase"/>
</dbReference>
<dbReference type="RefSeq" id="WP_164049206.1">
    <property type="nucleotide sequence ID" value="NZ_WUFV01000025.1"/>
</dbReference>
<dbReference type="Pfam" id="PF01266">
    <property type="entry name" value="DAO"/>
    <property type="match status" value="1"/>
</dbReference>
<keyword evidence="4" id="KW-0285">Flavoprotein</keyword>
<dbReference type="PRINTS" id="PR00368">
    <property type="entry name" value="FADPNR"/>
</dbReference>
<dbReference type="GO" id="GO:0004497">
    <property type="term" value="F:monooxygenase activity"/>
    <property type="evidence" value="ECO:0007669"/>
    <property type="project" value="TreeGrafter"/>
</dbReference>
<dbReference type="Pfam" id="PF13434">
    <property type="entry name" value="Lys_Orn_oxgnase"/>
    <property type="match status" value="1"/>
</dbReference>
<name>A0A7K3VR34_RHILE</name>
<dbReference type="InterPro" id="IPR050982">
    <property type="entry name" value="Auxin_biosynth/cation_transpt"/>
</dbReference>
<reference evidence="9 10" key="1">
    <citation type="submission" date="2019-12" db="EMBL/GenBank/DDBJ databases">
        <title>Rhizobium genotypes associated with high levels of biological nitrogen fixation by grain legumes in a temperate-maritime cropping system.</title>
        <authorList>
            <person name="Maluk M."/>
            <person name="Francesc Ferrando Molina F."/>
            <person name="Lopez Del Egido L."/>
            <person name="Lafos M."/>
            <person name="Langarica-Fuentes A."/>
            <person name="Gebre Yohannes G."/>
            <person name="Young M.W."/>
            <person name="Martin P."/>
            <person name="Gantlett R."/>
            <person name="Kenicer G."/>
            <person name="Hawes C."/>
            <person name="Begg G.S."/>
            <person name="Quilliam R.S."/>
            <person name="Squire G.R."/>
            <person name="Poole P.S."/>
            <person name="Young P.W."/>
            <person name="Iannetta P.M."/>
            <person name="James E.K."/>
        </authorList>
    </citation>
    <scope>NUCLEOTIDE SEQUENCE [LARGE SCALE GENOMIC DNA]</scope>
    <source>
        <strain evidence="9 10">JHI54</strain>
    </source>
</reference>
<keyword evidence="6" id="KW-0521">NADP</keyword>
<dbReference type="PANTHER" id="PTHR43539:SF78">
    <property type="entry name" value="FLAVIN-CONTAINING MONOOXYGENASE"/>
    <property type="match status" value="1"/>
</dbReference>
<comment type="cofactor">
    <cofactor evidence="1">
        <name>FAD</name>
        <dbReference type="ChEBI" id="CHEBI:57692"/>
    </cofactor>
</comment>
<evidence type="ECO:0000256" key="4">
    <source>
        <dbReference type="ARBA" id="ARBA00022630"/>
    </source>
</evidence>
<sequence length="453" mass="48350">MKASQATASQLPSDHLAKSAPLPVVIIGAGPIGLAAAAHLLERGLTPLILERGDDVGSAIQDWRHVSMFSPWRFNIDTAARSLLEWHGWEAPESEGFPTGADLIELYLKPLSKCPEIAPHIRFGALVTNVGRANIDKARNDGRTDAPLEIRVTRRDGADERLFARAVIDATGTSLKRSPAGAGGMHALGEKAASERIFYGMPDILGEHRARYGGKHVAVVGSGHSAVGALLELVELSHSFLEMKISWILRRSFDRQVFGGGAADQLRQRGSLGLKLEQQVADGRVCVVAPLAIEEIATDKGASLVIGGDSDGQPVNISADELIVVTGLRPDLSFLDEIRLDLDPALECPRALAPLIDPNVHKCGTVRPHGAFDLAQPEPGFFIVGMKSYGRAPTFLLATGYEQVRSTAAWLCGDLDGARRVELTLPETGICGGKDADDNVCCASEKSLARCCA</sequence>
<dbReference type="PANTHER" id="PTHR43539">
    <property type="entry name" value="FLAVIN-BINDING MONOOXYGENASE-LIKE PROTEIN (AFU_ORTHOLOGUE AFUA_4G09220)"/>
    <property type="match status" value="1"/>
</dbReference>
<accession>A0A7K3VR34</accession>
<keyword evidence="7" id="KW-0560">Oxidoreductase</keyword>
<dbReference type="AlphaFoldDB" id="A0A7K3VR34"/>
<evidence type="ECO:0000259" key="8">
    <source>
        <dbReference type="Pfam" id="PF01266"/>
    </source>
</evidence>
<comment type="caution">
    <text evidence="9">The sequence shown here is derived from an EMBL/GenBank/DDBJ whole genome shotgun (WGS) entry which is preliminary data.</text>
</comment>
<protein>
    <submittedName>
        <fullName evidence="9">FAD-dependent oxidoreductase</fullName>
    </submittedName>
</protein>
<evidence type="ECO:0000256" key="3">
    <source>
        <dbReference type="ARBA" id="ARBA00007588"/>
    </source>
</evidence>
<evidence type="ECO:0000256" key="1">
    <source>
        <dbReference type="ARBA" id="ARBA00001974"/>
    </source>
</evidence>
<organism evidence="9 10">
    <name type="scientific">Rhizobium leguminosarum</name>
    <dbReference type="NCBI Taxonomy" id="384"/>
    <lineage>
        <taxon>Bacteria</taxon>
        <taxon>Pseudomonadati</taxon>
        <taxon>Pseudomonadota</taxon>
        <taxon>Alphaproteobacteria</taxon>
        <taxon>Hyphomicrobiales</taxon>
        <taxon>Rhizobiaceae</taxon>
        <taxon>Rhizobium/Agrobacterium group</taxon>
        <taxon>Rhizobium</taxon>
    </lineage>
</organism>
<evidence type="ECO:0000256" key="5">
    <source>
        <dbReference type="ARBA" id="ARBA00022827"/>
    </source>
</evidence>
<evidence type="ECO:0000313" key="10">
    <source>
        <dbReference type="Proteomes" id="UP000471705"/>
    </source>
</evidence>
<comment type="pathway">
    <text evidence="2">Siderophore biosynthesis.</text>
</comment>
<dbReference type="PRINTS" id="PR00411">
    <property type="entry name" value="PNDRDTASEI"/>
</dbReference>
<gene>
    <name evidence="9" type="ORF">GR257_29760</name>
</gene>
<dbReference type="InterPro" id="IPR036188">
    <property type="entry name" value="FAD/NAD-bd_sf"/>
</dbReference>
<evidence type="ECO:0000256" key="6">
    <source>
        <dbReference type="ARBA" id="ARBA00022857"/>
    </source>
</evidence>
<proteinExistence type="inferred from homology"/>
<dbReference type="GO" id="GO:0050660">
    <property type="term" value="F:flavin adenine dinucleotide binding"/>
    <property type="evidence" value="ECO:0007669"/>
    <property type="project" value="TreeGrafter"/>
</dbReference>
<evidence type="ECO:0000313" key="9">
    <source>
        <dbReference type="EMBL" id="NEK18978.1"/>
    </source>
</evidence>
<dbReference type="Proteomes" id="UP000471705">
    <property type="component" value="Unassembled WGS sequence"/>
</dbReference>
<dbReference type="EMBL" id="WUFV01000025">
    <property type="protein sequence ID" value="NEK18978.1"/>
    <property type="molecule type" value="Genomic_DNA"/>
</dbReference>
<evidence type="ECO:0000256" key="7">
    <source>
        <dbReference type="ARBA" id="ARBA00023002"/>
    </source>
</evidence>
<dbReference type="Gene3D" id="3.50.50.60">
    <property type="entry name" value="FAD/NAD(P)-binding domain"/>
    <property type="match status" value="1"/>
</dbReference>
<evidence type="ECO:0000256" key="2">
    <source>
        <dbReference type="ARBA" id="ARBA00004924"/>
    </source>
</evidence>
<feature type="domain" description="FAD dependent oxidoreductase" evidence="8">
    <location>
        <begin position="24"/>
        <end position="90"/>
    </location>
</feature>
<dbReference type="SUPFAM" id="SSF51905">
    <property type="entry name" value="FAD/NAD(P)-binding domain"/>
    <property type="match status" value="1"/>
</dbReference>
<dbReference type="InterPro" id="IPR025700">
    <property type="entry name" value="Lys/Orn_oxygenase"/>
</dbReference>
<comment type="similarity">
    <text evidence="3">Belongs to the lysine N(6)-hydroxylase/L-ornithine N(5)-oxygenase family.</text>
</comment>